<reference evidence="2 3" key="1">
    <citation type="submission" date="2018-07" db="EMBL/GenBank/DDBJ databases">
        <title>Genomic Encyclopedia of Type Strains, Phase IV (KMG-IV): sequencing the most valuable type-strain genomes for metagenomic binning, comparative biology and taxonomic classification.</title>
        <authorList>
            <person name="Goeker M."/>
        </authorList>
    </citation>
    <scope>NUCLEOTIDE SEQUENCE [LARGE SCALE GENOMIC DNA]</scope>
    <source>
        <strain evidence="2 3">DSM 21410</strain>
    </source>
</reference>
<accession>A0A368ZZP2</accession>
<dbReference type="PANTHER" id="PTHR36842:SF1">
    <property type="entry name" value="PROTEIN TOLB"/>
    <property type="match status" value="1"/>
</dbReference>
<dbReference type="Pfam" id="PF07676">
    <property type="entry name" value="PD40"/>
    <property type="match status" value="4"/>
</dbReference>
<protein>
    <submittedName>
        <fullName evidence="2">WD40 repeat protein</fullName>
    </submittedName>
</protein>
<evidence type="ECO:0000313" key="2">
    <source>
        <dbReference type="EMBL" id="RCX02425.1"/>
    </source>
</evidence>
<name>A0A368ZZP2_9FLAO</name>
<dbReference type="PANTHER" id="PTHR36842">
    <property type="entry name" value="PROTEIN TOLB HOMOLOG"/>
    <property type="match status" value="1"/>
</dbReference>
<dbReference type="Proteomes" id="UP000253517">
    <property type="component" value="Unassembled WGS sequence"/>
</dbReference>
<dbReference type="RefSeq" id="WP_114366459.1">
    <property type="nucleotide sequence ID" value="NZ_BHZF01000005.1"/>
</dbReference>
<evidence type="ECO:0000256" key="1">
    <source>
        <dbReference type="ARBA" id="ARBA00009820"/>
    </source>
</evidence>
<sequence>MFPRAVYLLVAFSFSIHFSIAQKRPKSADITYPQEVHLKNLRQLTNGGDNAEAYWSFDNKKLVMQSNNPAWGLKCDQIFWFDIRRDHLFQSRPTMVSTGKGRTTCSFFLPGDTLILFASTHEGGDECPPEPDRSEGYVWPLYNTYDIYVADLQGNIVKKLTDRRGYDAEATVSPKGDKIVFTSDRSGDLELWVMDIDGSNPVQITHELGYDGGAFFSPDGSKIVFRASRPKTPEEQEEYKALLAKGLVKPSNMEIIVCNADGSDLRQVTNLGKANWAPYYHPDGKRILFSSNHHSPRGFQFNIFMINEDGTGLKQITFDPTFDAFPMFSWDGKKLAFSSNRNNGGTRDTNVFICDWDEEGKPDRLKNKSRKRLKKTTSPKSP</sequence>
<organism evidence="2 3">
    <name type="scientific">Schleiferia thermophila</name>
    <dbReference type="NCBI Taxonomy" id="884107"/>
    <lineage>
        <taxon>Bacteria</taxon>
        <taxon>Pseudomonadati</taxon>
        <taxon>Bacteroidota</taxon>
        <taxon>Flavobacteriia</taxon>
        <taxon>Flavobacteriales</taxon>
        <taxon>Schleiferiaceae</taxon>
        <taxon>Schleiferia</taxon>
    </lineage>
</organism>
<keyword evidence="3" id="KW-1185">Reference proteome</keyword>
<proteinExistence type="inferred from homology"/>
<dbReference type="SUPFAM" id="SSF82171">
    <property type="entry name" value="DPP6 N-terminal domain-like"/>
    <property type="match status" value="1"/>
</dbReference>
<dbReference type="InterPro" id="IPR011659">
    <property type="entry name" value="WD40"/>
</dbReference>
<gene>
    <name evidence="2" type="ORF">DES35_104186</name>
</gene>
<comment type="similarity">
    <text evidence="1">Belongs to the TolB family.</text>
</comment>
<dbReference type="AlphaFoldDB" id="A0A368ZZP2"/>
<dbReference type="InterPro" id="IPR011042">
    <property type="entry name" value="6-blade_b-propeller_TolB-like"/>
</dbReference>
<evidence type="ECO:0000313" key="3">
    <source>
        <dbReference type="Proteomes" id="UP000253517"/>
    </source>
</evidence>
<dbReference type="EMBL" id="QPJS01000004">
    <property type="protein sequence ID" value="RCX02425.1"/>
    <property type="molecule type" value="Genomic_DNA"/>
</dbReference>
<dbReference type="Gene3D" id="2.120.10.30">
    <property type="entry name" value="TolB, C-terminal domain"/>
    <property type="match status" value="2"/>
</dbReference>
<comment type="caution">
    <text evidence="2">The sequence shown here is derived from an EMBL/GenBank/DDBJ whole genome shotgun (WGS) entry which is preliminary data.</text>
</comment>